<evidence type="ECO:0000313" key="1">
    <source>
        <dbReference type="EMBL" id="KXK58819.1"/>
    </source>
</evidence>
<dbReference type="EMBL" id="LRQV01000153">
    <property type="protein sequence ID" value="KXK58819.1"/>
    <property type="molecule type" value="Genomic_DNA"/>
</dbReference>
<evidence type="ECO:0000313" key="2">
    <source>
        <dbReference type="Proteomes" id="UP000070620"/>
    </source>
</evidence>
<dbReference type="AlphaFoldDB" id="A0A136PK87"/>
<proteinExistence type="predicted"/>
<name>A0A136PK87_9ACTN</name>
<dbReference type="OrthoDB" id="5188615at2"/>
<evidence type="ECO:0008006" key="3">
    <source>
        <dbReference type="Google" id="ProtNLM"/>
    </source>
</evidence>
<gene>
    <name evidence="1" type="ORF">AWW66_27630</name>
</gene>
<sequence>MALHIFADETKERGFLLAAACLDQVALVSARAGIARLVLRGQRSIHFCKERDGRRREILRHLRTLPVEVVLYDATTYRSVKSARDACLRALVADAAKVAAERLVLELDTSSEQADKRLLRRELSLAGIADQLRYDHLRAHDDHMLAIPDAVAWSWAKGGEWQSMVRPLVREVRTL</sequence>
<comment type="caution">
    <text evidence="1">The sequence shown here is derived from an EMBL/GenBank/DDBJ whole genome shotgun (WGS) entry which is preliminary data.</text>
</comment>
<reference evidence="1 2" key="1">
    <citation type="submission" date="2016-01" db="EMBL/GenBank/DDBJ databases">
        <title>Whole genome sequence and analysis of Micromonospora rosaria DSM 803, which can produce antibacterial substance rosamicin.</title>
        <authorList>
            <person name="Yang H."/>
            <person name="He X."/>
            <person name="Zhu D."/>
        </authorList>
    </citation>
    <scope>NUCLEOTIDE SEQUENCE [LARGE SCALE GENOMIC DNA]</scope>
    <source>
        <strain evidence="1 2">DSM 803</strain>
    </source>
</reference>
<dbReference type="Proteomes" id="UP000070620">
    <property type="component" value="Unassembled WGS sequence"/>
</dbReference>
<keyword evidence="2" id="KW-1185">Reference proteome</keyword>
<organism evidence="1 2">
    <name type="scientific">Micromonospora rosaria</name>
    <dbReference type="NCBI Taxonomy" id="47874"/>
    <lineage>
        <taxon>Bacteria</taxon>
        <taxon>Bacillati</taxon>
        <taxon>Actinomycetota</taxon>
        <taxon>Actinomycetes</taxon>
        <taxon>Micromonosporales</taxon>
        <taxon>Micromonosporaceae</taxon>
        <taxon>Micromonospora</taxon>
    </lineage>
</organism>
<dbReference type="RefSeq" id="WP_067372243.1">
    <property type="nucleotide sequence ID" value="NZ_JBIUBN010000008.1"/>
</dbReference>
<protein>
    <recommendedName>
        <fullName evidence="3">DUF3800 domain-containing protein</fullName>
    </recommendedName>
</protein>
<accession>A0A136PK87</accession>